<accession>A0A9N8D5V5</accession>
<evidence type="ECO:0000313" key="2">
    <source>
        <dbReference type="EMBL" id="CAB9497027.1"/>
    </source>
</evidence>
<dbReference type="PROSITE" id="PS51698">
    <property type="entry name" value="U_BOX"/>
    <property type="match status" value="1"/>
</dbReference>
<dbReference type="SUPFAM" id="SSF57850">
    <property type="entry name" value="RING/U-box"/>
    <property type="match status" value="1"/>
</dbReference>
<dbReference type="SMART" id="SM00671">
    <property type="entry name" value="SEL1"/>
    <property type="match status" value="1"/>
</dbReference>
<dbReference type="InterPro" id="IPR006597">
    <property type="entry name" value="Sel1-like"/>
</dbReference>
<protein>
    <submittedName>
        <fullName evidence="2">Sel1 domain protein repeat-containing protein</fullName>
    </submittedName>
</protein>
<comment type="caution">
    <text evidence="2">The sequence shown here is derived from an EMBL/GenBank/DDBJ whole genome shotgun (WGS) entry which is preliminary data.</text>
</comment>
<dbReference type="InterPro" id="IPR011990">
    <property type="entry name" value="TPR-like_helical_dom_sf"/>
</dbReference>
<feature type="domain" description="U-box" evidence="1">
    <location>
        <begin position="11"/>
        <end position="86"/>
    </location>
</feature>
<dbReference type="PANTHER" id="PTHR46573">
    <property type="entry name" value="WD REPEAT, SAM AND U-BOX DOMAIN-CONTAINING PROTEIN 1"/>
    <property type="match status" value="1"/>
</dbReference>
<proteinExistence type="predicted"/>
<dbReference type="SUPFAM" id="SSF81901">
    <property type="entry name" value="HCP-like"/>
    <property type="match status" value="1"/>
</dbReference>
<dbReference type="Gene3D" id="1.25.40.10">
    <property type="entry name" value="Tetratricopeptide repeat domain"/>
    <property type="match status" value="1"/>
</dbReference>
<evidence type="ECO:0000259" key="1">
    <source>
        <dbReference type="PROSITE" id="PS51698"/>
    </source>
</evidence>
<dbReference type="Pfam" id="PF08238">
    <property type="entry name" value="Sel1"/>
    <property type="match status" value="1"/>
</dbReference>
<evidence type="ECO:0000313" key="3">
    <source>
        <dbReference type="Proteomes" id="UP001153069"/>
    </source>
</evidence>
<organism evidence="2 3">
    <name type="scientific">Seminavis robusta</name>
    <dbReference type="NCBI Taxonomy" id="568900"/>
    <lineage>
        <taxon>Eukaryota</taxon>
        <taxon>Sar</taxon>
        <taxon>Stramenopiles</taxon>
        <taxon>Ochrophyta</taxon>
        <taxon>Bacillariophyta</taxon>
        <taxon>Bacillariophyceae</taxon>
        <taxon>Bacillariophycidae</taxon>
        <taxon>Naviculales</taxon>
        <taxon>Naviculaceae</taxon>
        <taxon>Seminavis</taxon>
    </lineage>
</organism>
<gene>
    <name evidence="2" type="ORF">SEMRO_13_G009850.1</name>
</gene>
<sequence length="160" mass="18417">MPHLTNKQMKALTDELICPITLEFPWDPVMAEDGHVYDRDAIEQHFRDHRGDLKSPISNKKMGKNLLPATQHRNSIEALVDSGVVDPALPAKWNDMAKQKIEHEKLTKNLVKKAESGDSTAMYRLGLNYEHGRDGFKQDQKLAFQWYKRALPKMCLEQPH</sequence>
<dbReference type="InterPro" id="IPR003613">
    <property type="entry name" value="Ubox_domain"/>
</dbReference>
<dbReference type="SMART" id="SM00504">
    <property type="entry name" value="Ubox"/>
    <property type="match status" value="1"/>
</dbReference>
<dbReference type="Pfam" id="PF04564">
    <property type="entry name" value="U-box"/>
    <property type="match status" value="1"/>
</dbReference>
<dbReference type="EMBL" id="CAICTM010000013">
    <property type="protein sequence ID" value="CAB9497027.1"/>
    <property type="molecule type" value="Genomic_DNA"/>
</dbReference>
<dbReference type="OrthoDB" id="194744at2759"/>
<dbReference type="CDD" id="cd16655">
    <property type="entry name" value="RING-Ubox_WDSUB1-like"/>
    <property type="match status" value="1"/>
</dbReference>
<reference evidence="2" key="1">
    <citation type="submission" date="2020-06" db="EMBL/GenBank/DDBJ databases">
        <authorList>
            <consortium name="Plant Systems Biology data submission"/>
        </authorList>
    </citation>
    <scope>NUCLEOTIDE SEQUENCE</scope>
    <source>
        <strain evidence="2">D6</strain>
    </source>
</reference>
<dbReference type="PANTHER" id="PTHR46573:SF1">
    <property type="entry name" value="WD REPEAT, SAM AND U-BOX DOMAIN-CONTAINING PROTEIN 1"/>
    <property type="match status" value="1"/>
</dbReference>
<keyword evidence="3" id="KW-1185">Reference proteome</keyword>
<name>A0A9N8D5V5_9STRA</name>
<dbReference type="InterPro" id="IPR013083">
    <property type="entry name" value="Znf_RING/FYVE/PHD"/>
</dbReference>
<dbReference type="GO" id="GO:0016567">
    <property type="term" value="P:protein ubiquitination"/>
    <property type="evidence" value="ECO:0007669"/>
    <property type="project" value="InterPro"/>
</dbReference>
<dbReference type="GO" id="GO:0004842">
    <property type="term" value="F:ubiquitin-protein transferase activity"/>
    <property type="evidence" value="ECO:0007669"/>
    <property type="project" value="InterPro"/>
</dbReference>
<dbReference type="AlphaFoldDB" id="A0A9N8D5V5"/>
<dbReference type="Gene3D" id="3.30.40.10">
    <property type="entry name" value="Zinc/RING finger domain, C3HC4 (zinc finger)"/>
    <property type="match status" value="1"/>
</dbReference>
<dbReference type="Proteomes" id="UP001153069">
    <property type="component" value="Unassembled WGS sequence"/>
</dbReference>
<dbReference type="InterPro" id="IPR052085">
    <property type="entry name" value="WD-SAM-U-box"/>
</dbReference>